<dbReference type="AlphaFoldDB" id="A0A813AZV6"/>
<name>A0A813AZV6_9DINO</name>
<evidence type="ECO:0000256" key="4">
    <source>
        <dbReference type="ARBA" id="ARBA00038168"/>
    </source>
</evidence>
<proteinExistence type="inferred from homology"/>
<protein>
    <submittedName>
        <fullName evidence="6">CYTB5-B protein</fullName>
    </submittedName>
</protein>
<dbReference type="InterPro" id="IPR036400">
    <property type="entry name" value="Cyt_B5-like_heme/steroid_sf"/>
</dbReference>
<reference evidence="6" key="1">
    <citation type="submission" date="2021-02" db="EMBL/GenBank/DDBJ databases">
        <authorList>
            <person name="Dougan E. K."/>
            <person name="Rhodes N."/>
            <person name="Thang M."/>
            <person name="Chan C."/>
        </authorList>
    </citation>
    <scope>NUCLEOTIDE SEQUENCE</scope>
</reference>
<keyword evidence="3" id="KW-0408">Iron</keyword>
<keyword evidence="2" id="KW-0479">Metal-binding</keyword>
<dbReference type="PANTHER" id="PTHR19359:SF25">
    <property type="entry name" value="CYTOCHROME B5 HEME-BINDING DOMAIN-CONTAINING PROTEIN"/>
    <property type="match status" value="1"/>
</dbReference>
<dbReference type="PANTHER" id="PTHR19359">
    <property type="entry name" value="CYTOCHROME B5"/>
    <property type="match status" value="1"/>
</dbReference>
<dbReference type="GO" id="GO:0020037">
    <property type="term" value="F:heme binding"/>
    <property type="evidence" value="ECO:0007669"/>
    <property type="project" value="TreeGrafter"/>
</dbReference>
<feature type="domain" description="Cytochrome b5 heme-binding" evidence="5">
    <location>
        <begin position="14"/>
        <end position="95"/>
    </location>
</feature>
<keyword evidence="7" id="KW-1185">Reference proteome</keyword>
<dbReference type="SUPFAM" id="SSF55856">
    <property type="entry name" value="Cytochrome b5-like heme/steroid binding domain"/>
    <property type="match status" value="1"/>
</dbReference>
<gene>
    <name evidence="6" type="primary">CYTB5-B</name>
    <name evidence="6" type="ORF">SNEC2469_LOCUS29206</name>
</gene>
<dbReference type="SMART" id="SM01117">
    <property type="entry name" value="Cyt-b5"/>
    <property type="match status" value="1"/>
</dbReference>
<dbReference type="GO" id="GO:0016020">
    <property type="term" value="C:membrane"/>
    <property type="evidence" value="ECO:0007669"/>
    <property type="project" value="TreeGrafter"/>
</dbReference>
<dbReference type="PROSITE" id="PS50255">
    <property type="entry name" value="CYTOCHROME_B5_2"/>
    <property type="match status" value="1"/>
</dbReference>
<evidence type="ECO:0000313" key="6">
    <source>
        <dbReference type="EMBL" id="CAE7884734.1"/>
    </source>
</evidence>
<comment type="caution">
    <text evidence="6">The sequence shown here is derived from an EMBL/GenBank/DDBJ whole genome shotgun (WGS) entry which is preliminary data.</text>
</comment>
<dbReference type="InterPro" id="IPR050668">
    <property type="entry name" value="Cytochrome_b5"/>
</dbReference>
<dbReference type="Gene3D" id="3.10.120.10">
    <property type="entry name" value="Cytochrome b5-like heme/steroid binding domain"/>
    <property type="match status" value="1"/>
</dbReference>
<dbReference type="Proteomes" id="UP000601435">
    <property type="component" value="Unassembled WGS sequence"/>
</dbReference>
<dbReference type="Pfam" id="PF00173">
    <property type="entry name" value="Cyt-b5"/>
    <property type="match status" value="1"/>
</dbReference>
<dbReference type="OrthoDB" id="414812at2759"/>
<accession>A0A813AZV6</accession>
<evidence type="ECO:0000256" key="1">
    <source>
        <dbReference type="ARBA" id="ARBA00022617"/>
    </source>
</evidence>
<organism evidence="6 7">
    <name type="scientific">Symbiodinium necroappetens</name>
    <dbReference type="NCBI Taxonomy" id="1628268"/>
    <lineage>
        <taxon>Eukaryota</taxon>
        <taxon>Sar</taxon>
        <taxon>Alveolata</taxon>
        <taxon>Dinophyceae</taxon>
        <taxon>Suessiales</taxon>
        <taxon>Symbiodiniaceae</taxon>
        <taxon>Symbiodinium</taxon>
    </lineage>
</organism>
<evidence type="ECO:0000259" key="5">
    <source>
        <dbReference type="PROSITE" id="PS50255"/>
    </source>
</evidence>
<feature type="non-terminal residue" evidence="6">
    <location>
        <position position="105"/>
    </location>
</feature>
<comment type="similarity">
    <text evidence="4">Belongs to the cytochrome b5 family.</text>
</comment>
<evidence type="ECO:0000313" key="7">
    <source>
        <dbReference type="Proteomes" id="UP000601435"/>
    </source>
</evidence>
<keyword evidence="1" id="KW-0349">Heme</keyword>
<feature type="non-terminal residue" evidence="6">
    <location>
        <position position="1"/>
    </location>
</feature>
<dbReference type="InterPro" id="IPR001199">
    <property type="entry name" value="Cyt_B5-like_heme/steroid-bd"/>
</dbReference>
<sequence length="105" mass="12155">DHAHQHDVPVGWTSSDIPLSEVARHNKPHDCWIAICGEVFDLTDFLKHHQEQRNSILAWAGRDATPMFDKIPGRFPSKQWMEYYMRPEFKTGKVGPEKPVDSIIM</sequence>
<dbReference type="EMBL" id="CAJNJA010065136">
    <property type="protein sequence ID" value="CAE7884734.1"/>
    <property type="molecule type" value="Genomic_DNA"/>
</dbReference>
<dbReference type="GO" id="GO:0046872">
    <property type="term" value="F:metal ion binding"/>
    <property type="evidence" value="ECO:0007669"/>
    <property type="project" value="UniProtKB-KW"/>
</dbReference>
<evidence type="ECO:0000256" key="2">
    <source>
        <dbReference type="ARBA" id="ARBA00022723"/>
    </source>
</evidence>
<evidence type="ECO:0000256" key="3">
    <source>
        <dbReference type="ARBA" id="ARBA00023004"/>
    </source>
</evidence>